<accession>F5Z502</accession>
<dbReference type="KEGG" id="alt:ambt_15295"/>
<dbReference type="HOGENOM" id="CLU_090996_2_0_6"/>
<dbReference type="OrthoDB" id="9814831at2"/>
<protein>
    <submittedName>
        <fullName evidence="1">Esterase</fullName>
    </submittedName>
</protein>
<dbReference type="Gene3D" id="3.40.50.1820">
    <property type="entry name" value="alpha/beta hydrolase"/>
    <property type="match status" value="1"/>
</dbReference>
<dbReference type="Proteomes" id="UP000000683">
    <property type="component" value="Chromosome"/>
</dbReference>
<dbReference type="SUPFAM" id="SSF53474">
    <property type="entry name" value="alpha/beta-Hydrolases"/>
    <property type="match status" value="1"/>
</dbReference>
<dbReference type="Pfam" id="PF05728">
    <property type="entry name" value="UPF0227"/>
    <property type="match status" value="1"/>
</dbReference>
<dbReference type="InterPro" id="IPR029058">
    <property type="entry name" value="AB_hydrolase_fold"/>
</dbReference>
<organism evidence="1 2">
    <name type="scientific">Alteromonas naphthalenivorans</name>
    <dbReference type="NCBI Taxonomy" id="715451"/>
    <lineage>
        <taxon>Bacteria</taxon>
        <taxon>Pseudomonadati</taxon>
        <taxon>Pseudomonadota</taxon>
        <taxon>Gammaproteobacteria</taxon>
        <taxon>Alteromonadales</taxon>
        <taxon>Alteromonadaceae</taxon>
        <taxon>Alteromonas/Salinimonas group</taxon>
        <taxon>Alteromonas</taxon>
    </lineage>
</organism>
<dbReference type="AlphaFoldDB" id="F5Z502"/>
<sequence>MKHVLYLHGFLSSPKSVKAQATKAYFEQHHPDVTLHIPALSNYPSQVESQLLALIESTPALIKDGLRVIGSSMGGYLSTFLIEKFSGKAVLINPAVKPYELLQGFIGEHTNPYTGEVFHIVESDINVIEKLDAKELRHAPAYKVLLQTEDETLDYRLAETKYASSTLVVEEGGDHSFIGFENHLPAITDFLLND</sequence>
<dbReference type="EMBL" id="CP002339">
    <property type="protein sequence ID" value="AEF04569.1"/>
    <property type="molecule type" value="Genomic_DNA"/>
</dbReference>
<dbReference type="eggNOG" id="COG3150">
    <property type="taxonomic scope" value="Bacteria"/>
</dbReference>
<evidence type="ECO:0000313" key="1">
    <source>
        <dbReference type="EMBL" id="AEF04569.1"/>
    </source>
</evidence>
<name>F5Z502_ALTNA</name>
<evidence type="ECO:0000313" key="2">
    <source>
        <dbReference type="Proteomes" id="UP000000683"/>
    </source>
</evidence>
<dbReference type="PANTHER" id="PTHR35602">
    <property type="entry name" value="ESTERASE YQIA-RELATED"/>
    <property type="match status" value="1"/>
</dbReference>
<keyword evidence="2" id="KW-1185">Reference proteome</keyword>
<dbReference type="RefSeq" id="WP_013785493.1">
    <property type="nucleotide sequence ID" value="NC_015554.1"/>
</dbReference>
<dbReference type="InterPro" id="IPR008886">
    <property type="entry name" value="UPF0227/Esterase_YqiA"/>
</dbReference>
<gene>
    <name evidence="1" type="ordered locus">ambt_15295</name>
</gene>
<reference evidence="1 2" key="1">
    <citation type="journal article" date="2011" name="J. Bacteriol.">
        <title>Complete genome sequence of the polycyclic aromatic hydrocarbon-degrading bacterium Alteromonas sp. strain SN2.</title>
        <authorList>
            <person name="Jin H.M."/>
            <person name="Jeong H."/>
            <person name="Moon E.J."/>
            <person name="Math R.K."/>
            <person name="Lee K."/>
            <person name="Kim H.J."/>
            <person name="Jeon C.O."/>
            <person name="Oh T.K."/>
            <person name="Kim J.F."/>
        </authorList>
    </citation>
    <scope>NUCLEOTIDE SEQUENCE [LARGE SCALE GENOMIC DNA]</scope>
    <source>
        <strain evidence="2">JCM 17741 / KACC 18427 / KCTC 11700BP / SN2</strain>
    </source>
</reference>
<proteinExistence type="predicted"/>
<dbReference type="PANTHER" id="PTHR35602:SF3">
    <property type="entry name" value="ESTERASE YQIA"/>
    <property type="match status" value="1"/>
</dbReference>